<evidence type="ECO:0000313" key="2">
    <source>
        <dbReference type="Proteomes" id="UP000253729"/>
    </source>
</evidence>
<proteinExistence type="predicted"/>
<name>A0A3F3PIT8_9EURO</name>
<keyword evidence="2" id="KW-1185">Reference proteome</keyword>
<dbReference type="GeneID" id="38143416"/>
<accession>A0A3F3PIT8</accession>
<evidence type="ECO:0000313" key="1">
    <source>
        <dbReference type="EMBL" id="RDH26839.1"/>
    </source>
</evidence>
<dbReference type="STRING" id="1341132.A0A3F3PIT8"/>
<dbReference type="AlphaFoldDB" id="A0A3F3PIT8"/>
<dbReference type="RefSeq" id="XP_026619861.1">
    <property type="nucleotide sequence ID" value="XM_026775060.1"/>
</dbReference>
<protein>
    <submittedName>
        <fullName evidence="1">Uncharacterized protein</fullName>
    </submittedName>
</protein>
<gene>
    <name evidence="1" type="ORF">BDQ94DRAFT_186116</name>
</gene>
<dbReference type="Proteomes" id="UP000253729">
    <property type="component" value="Unassembled WGS sequence"/>
</dbReference>
<organism evidence="1 2">
    <name type="scientific">Aspergillus welwitschiae</name>
    <dbReference type="NCBI Taxonomy" id="1341132"/>
    <lineage>
        <taxon>Eukaryota</taxon>
        <taxon>Fungi</taxon>
        <taxon>Dikarya</taxon>
        <taxon>Ascomycota</taxon>
        <taxon>Pezizomycotina</taxon>
        <taxon>Eurotiomycetes</taxon>
        <taxon>Eurotiomycetidae</taxon>
        <taxon>Eurotiales</taxon>
        <taxon>Aspergillaceae</taxon>
        <taxon>Aspergillus</taxon>
        <taxon>Aspergillus subgen. Circumdati</taxon>
    </lineage>
</organism>
<dbReference type="EMBL" id="KZ852114">
    <property type="protein sequence ID" value="RDH26839.1"/>
    <property type="molecule type" value="Genomic_DNA"/>
</dbReference>
<sequence>MSAFRDVHRALQNTLDGLSPSSVIDEGCVAIFHAFFAKGTSDEFRQFMPPSFKSQYPRLSHNLETTPSTTSALQNLSGFTHPIGTGNPNPSSCEPTASTLRLRSRTRLEKRPTVPTVVTPESFRKRNGQYTTLNKNASKLIKCIQEVAAKSRRQLEFYETLWDSTEGRQLPNHALDEIHRYEALQQMIDDSAESEVKNIYRQRIAHLLKAHVLEVLDRSIPDSELSKGVTRRKVTIDKLSKSLQKDRKEISTHNTKSRHYHAFYVAIGPGAVVLLGDNGNKNL</sequence>
<reference evidence="1 2" key="1">
    <citation type="submission" date="2018-07" db="EMBL/GenBank/DDBJ databases">
        <title>The genomes of Aspergillus section Nigri reveals drivers in fungal speciation.</title>
        <authorList>
            <consortium name="DOE Joint Genome Institute"/>
            <person name="Vesth T.C."/>
            <person name="Nybo J."/>
            <person name="Theobald S."/>
            <person name="Brandl J."/>
            <person name="Frisvad J.C."/>
            <person name="Nielsen K.F."/>
            <person name="Lyhne E.K."/>
            <person name="Kogle M.E."/>
            <person name="Kuo A."/>
            <person name="Riley R."/>
            <person name="Clum A."/>
            <person name="Nolan M."/>
            <person name="Lipzen A."/>
            <person name="Salamov A."/>
            <person name="Henrissat B."/>
            <person name="Wiebenga A."/>
            <person name="De vries R.P."/>
            <person name="Grigoriev I.V."/>
            <person name="Mortensen U.H."/>
            <person name="Andersen M.R."/>
            <person name="Baker S.E."/>
        </authorList>
    </citation>
    <scope>NUCLEOTIDE SEQUENCE [LARGE SCALE GENOMIC DNA]</scope>
    <source>
        <strain evidence="1 2">CBS 139.54b</strain>
    </source>
</reference>